<dbReference type="AlphaFoldDB" id="A0A410FTU5"/>
<name>A0A410FTU5_BIPS1</name>
<evidence type="ECO:0000256" key="1">
    <source>
        <dbReference type="ARBA" id="ARBA00004651"/>
    </source>
</evidence>
<proteinExistence type="inferred from homology"/>
<dbReference type="KEGG" id="bih:BIP78_0602"/>
<accession>A0A410FTU5</accession>
<comment type="subcellular location">
    <subcellularLocation>
        <location evidence="1">Cell membrane</location>
        <topology evidence="1">Multi-pass membrane protein</topology>
    </subcellularLocation>
</comment>
<feature type="transmembrane region" description="Helical" evidence="8">
    <location>
        <begin position="188"/>
        <end position="209"/>
    </location>
</feature>
<feature type="transmembrane region" description="Helical" evidence="8">
    <location>
        <begin position="300"/>
        <end position="322"/>
    </location>
</feature>
<protein>
    <submittedName>
        <fullName evidence="9">Vitamin B12 ABC transporter, permease protein BtuC</fullName>
    </submittedName>
</protein>
<evidence type="ECO:0000313" key="10">
    <source>
        <dbReference type="Proteomes" id="UP000287233"/>
    </source>
</evidence>
<keyword evidence="7 8" id="KW-0472">Membrane</keyword>
<feature type="transmembrane region" description="Helical" evidence="8">
    <location>
        <begin position="138"/>
        <end position="159"/>
    </location>
</feature>
<dbReference type="CDD" id="cd06550">
    <property type="entry name" value="TM_ABC_iron-siderophores_like"/>
    <property type="match status" value="1"/>
</dbReference>
<keyword evidence="4" id="KW-1003">Cell membrane</keyword>
<keyword evidence="3" id="KW-0813">Transport</keyword>
<dbReference type="PANTHER" id="PTHR30472:SF70">
    <property type="entry name" value="MOLYBDATE IMPORT SYSTEM PERMEASE PROTEIN MOLB"/>
    <property type="match status" value="1"/>
</dbReference>
<dbReference type="EMBL" id="CP034928">
    <property type="protein sequence ID" value="QAA76368.1"/>
    <property type="molecule type" value="Genomic_DNA"/>
</dbReference>
<sequence length="329" mass="33946">MRSRLTWAFLLLPLPVAFLALMVGRYPISPGEVFAALTGGEVAEVVRQLILRIRLPRIGAAALVGANLAVAGAVYQGVFRNPLVEGRLLGVSSGAGLGAALALLLFPQPAMVQALAFAGGLAGVALTALLGWAFGAGVLVLVIAGVLVDSFLSAVLGIVKYTADPLGTLPAITYWLLGGLGSVRVYDLVPLGVASGIGLAFFLLARWRLNLLTLADPEGEALGVRVRPMRFLVVGMGTLLVASAVSVSGMVGWVGLLVPHAARAVVGPDYARLLPAAAGLGAALVVALDTLARTLLTAEIPLGVLTGLLGAPLFLVLFLRFLRERGGWR</sequence>
<dbReference type="Pfam" id="PF01032">
    <property type="entry name" value="FecCD"/>
    <property type="match status" value="1"/>
</dbReference>
<feature type="transmembrane region" description="Helical" evidence="8">
    <location>
        <begin position="88"/>
        <end position="106"/>
    </location>
</feature>
<evidence type="ECO:0000256" key="7">
    <source>
        <dbReference type="ARBA" id="ARBA00023136"/>
    </source>
</evidence>
<keyword evidence="6 8" id="KW-1133">Transmembrane helix</keyword>
<dbReference type="InterPro" id="IPR037294">
    <property type="entry name" value="ABC_BtuC-like"/>
</dbReference>
<dbReference type="GO" id="GO:0005886">
    <property type="term" value="C:plasma membrane"/>
    <property type="evidence" value="ECO:0007669"/>
    <property type="project" value="UniProtKB-SubCell"/>
</dbReference>
<feature type="transmembrane region" description="Helical" evidence="8">
    <location>
        <begin position="59"/>
        <end position="76"/>
    </location>
</feature>
<evidence type="ECO:0000256" key="8">
    <source>
        <dbReference type="SAM" id="Phobius"/>
    </source>
</evidence>
<organism evidence="9 10">
    <name type="scientific">Bipolaricaulis sibiricus</name>
    <dbReference type="NCBI Taxonomy" id="2501609"/>
    <lineage>
        <taxon>Bacteria</taxon>
        <taxon>Candidatus Bipolaricaulota</taxon>
        <taxon>Candidatus Bipolaricaulia</taxon>
        <taxon>Candidatus Bipolaricaulales</taxon>
        <taxon>Candidatus Bipolaricaulaceae</taxon>
        <taxon>Candidatus Bipolaricaulis</taxon>
    </lineage>
</organism>
<dbReference type="GO" id="GO:0022857">
    <property type="term" value="F:transmembrane transporter activity"/>
    <property type="evidence" value="ECO:0007669"/>
    <property type="project" value="InterPro"/>
</dbReference>
<gene>
    <name evidence="9" type="ORF">BIP78_0602</name>
</gene>
<evidence type="ECO:0000256" key="2">
    <source>
        <dbReference type="ARBA" id="ARBA00007935"/>
    </source>
</evidence>
<comment type="similarity">
    <text evidence="2">Belongs to the binding-protein-dependent transport system permease family. FecCD subfamily.</text>
</comment>
<dbReference type="Gene3D" id="1.10.3470.10">
    <property type="entry name" value="ABC transporter involved in vitamin B12 uptake, BtuC"/>
    <property type="match status" value="1"/>
</dbReference>
<feature type="transmembrane region" description="Helical" evidence="8">
    <location>
        <begin position="229"/>
        <end position="258"/>
    </location>
</feature>
<keyword evidence="5 8" id="KW-0812">Transmembrane</keyword>
<evidence type="ECO:0000256" key="4">
    <source>
        <dbReference type="ARBA" id="ARBA00022475"/>
    </source>
</evidence>
<evidence type="ECO:0000256" key="6">
    <source>
        <dbReference type="ARBA" id="ARBA00022989"/>
    </source>
</evidence>
<dbReference type="Proteomes" id="UP000287233">
    <property type="component" value="Chromosome"/>
</dbReference>
<dbReference type="InterPro" id="IPR000522">
    <property type="entry name" value="ABC_transptr_permease_BtuC"/>
</dbReference>
<reference evidence="10" key="1">
    <citation type="submission" date="2018-12" db="EMBL/GenBank/DDBJ databases">
        <title>Complete genome sequence of an uncultured bacterium of the candidate phylum Bipolaricaulota.</title>
        <authorList>
            <person name="Kadnikov V.V."/>
            <person name="Mardanov A.V."/>
            <person name="Beletsky A.V."/>
            <person name="Frank Y.A."/>
            <person name="Karnachuk O.V."/>
            <person name="Ravin N.V."/>
        </authorList>
    </citation>
    <scope>NUCLEOTIDE SEQUENCE [LARGE SCALE GENOMIC DNA]</scope>
</reference>
<evidence type="ECO:0000256" key="3">
    <source>
        <dbReference type="ARBA" id="ARBA00022448"/>
    </source>
</evidence>
<dbReference type="GO" id="GO:0033214">
    <property type="term" value="P:siderophore-iron import into cell"/>
    <property type="evidence" value="ECO:0007669"/>
    <property type="project" value="TreeGrafter"/>
</dbReference>
<dbReference type="PANTHER" id="PTHR30472">
    <property type="entry name" value="FERRIC ENTEROBACTIN TRANSPORT SYSTEM PERMEASE PROTEIN"/>
    <property type="match status" value="1"/>
</dbReference>
<evidence type="ECO:0000313" key="9">
    <source>
        <dbReference type="EMBL" id="QAA76368.1"/>
    </source>
</evidence>
<dbReference type="SUPFAM" id="SSF81345">
    <property type="entry name" value="ABC transporter involved in vitamin B12 uptake, BtuC"/>
    <property type="match status" value="1"/>
</dbReference>
<evidence type="ECO:0000256" key="5">
    <source>
        <dbReference type="ARBA" id="ARBA00022692"/>
    </source>
</evidence>
<feature type="transmembrane region" description="Helical" evidence="8">
    <location>
        <begin position="112"/>
        <end position="131"/>
    </location>
</feature>